<sequence>MFGESAAITIGSSGNGPTACSWNVECQNCPSGTGSPASIARVICVYSRISLTGLRICWPCHCSTTGRWETPSPRTRRPPLASAIVAASIAIVAGVRV</sequence>
<dbReference type="AlphaFoldDB" id="A0A6J7CUS6"/>
<organism evidence="1">
    <name type="scientific">freshwater metagenome</name>
    <dbReference type="NCBI Taxonomy" id="449393"/>
    <lineage>
        <taxon>unclassified sequences</taxon>
        <taxon>metagenomes</taxon>
        <taxon>ecological metagenomes</taxon>
    </lineage>
</organism>
<dbReference type="EMBL" id="CAFBLQ010000020">
    <property type="protein sequence ID" value="CAB4862267.1"/>
    <property type="molecule type" value="Genomic_DNA"/>
</dbReference>
<proteinExistence type="predicted"/>
<accession>A0A6J7CUS6</accession>
<name>A0A6J7CUS6_9ZZZZ</name>
<gene>
    <name evidence="1" type="ORF">UFOPK3423_00291</name>
</gene>
<protein>
    <submittedName>
        <fullName evidence="1">Unannotated protein</fullName>
    </submittedName>
</protein>
<evidence type="ECO:0000313" key="1">
    <source>
        <dbReference type="EMBL" id="CAB4862267.1"/>
    </source>
</evidence>
<reference evidence="1" key="1">
    <citation type="submission" date="2020-05" db="EMBL/GenBank/DDBJ databases">
        <authorList>
            <person name="Chiriac C."/>
            <person name="Salcher M."/>
            <person name="Ghai R."/>
            <person name="Kavagutti S V."/>
        </authorList>
    </citation>
    <scope>NUCLEOTIDE SEQUENCE</scope>
</reference>